<reference evidence="1" key="1">
    <citation type="submission" date="2022-10" db="EMBL/GenBank/DDBJ databases">
        <title>Determination and structural analysis of whole genome sequence of Sarocladium strictum F4-1.</title>
        <authorList>
            <person name="Hu L."/>
            <person name="Jiang Y."/>
        </authorList>
    </citation>
    <scope>NUCLEOTIDE SEQUENCE</scope>
    <source>
        <strain evidence="1">F4-1</strain>
    </source>
</reference>
<gene>
    <name evidence="1" type="ORF">NLU13_2695</name>
</gene>
<dbReference type="SUPFAM" id="SSF54427">
    <property type="entry name" value="NTF2-like"/>
    <property type="match status" value="1"/>
</dbReference>
<dbReference type="Gene3D" id="3.10.450.50">
    <property type="match status" value="1"/>
</dbReference>
<proteinExistence type="predicted"/>
<organism evidence="1 2">
    <name type="scientific">Sarocladium strictum</name>
    <name type="common">Black bundle disease fungus</name>
    <name type="synonym">Acremonium strictum</name>
    <dbReference type="NCBI Taxonomy" id="5046"/>
    <lineage>
        <taxon>Eukaryota</taxon>
        <taxon>Fungi</taxon>
        <taxon>Dikarya</taxon>
        <taxon>Ascomycota</taxon>
        <taxon>Pezizomycotina</taxon>
        <taxon>Sordariomycetes</taxon>
        <taxon>Hypocreomycetidae</taxon>
        <taxon>Hypocreales</taxon>
        <taxon>Sarocladiaceae</taxon>
        <taxon>Sarocladium</taxon>
    </lineage>
</organism>
<protein>
    <submittedName>
        <fullName evidence="1">Uncharacterized protein</fullName>
    </submittedName>
</protein>
<evidence type="ECO:0000313" key="1">
    <source>
        <dbReference type="EMBL" id="KAK0389120.1"/>
    </source>
</evidence>
<evidence type="ECO:0000313" key="2">
    <source>
        <dbReference type="Proteomes" id="UP001175261"/>
    </source>
</evidence>
<dbReference type="PANTHER" id="PTHR39401">
    <property type="entry name" value="SNOAL-LIKE DOMAIN-CONTAINING PROTEIN"/>
    <property type="match status" value="1"/>
</dbReference>
<dbReference type="AlphaFoldDB" id="A0AA39L9Q4"/>
<dbReference type="PANTHER" id="PTHR39401:SF1">
    <property type="entry name" value="SNOAL-LIKE DOMAIN-CONTAINING PROTEIN"/>
    <property type="match status" value="1"/>
</dbReference>
<sequence>MAGHLSGGYFPLYPHRDDLDPDIRTFITNFYRASDMPNSNELWVSYFTQDAQVTMGNDQGQGVQEIRALRARMWDGVQSRKHTVSKVFPARFQHLSSTSGGQGGGGMKEEEAEHELMLFGEVQRVLKDGSEVRIPWATHAVVRKVVDGERPEWKLARYRA</sequence>
<dbReference type="EMBL" id="JAPDFR010000002">
    <property type="protein sequence ID" value="KAK0389120.1"/>
    <property type="molecule type" value="Genomic_DNA"/>
</dbReference>
<accession>A0AA39L9Q4</accession>
<comment type="caution">
    <text evidence="1">The sequence shown here is derived from an EMBL/GenBank/DDBJ whole genome shotgun (WGS) entry which is preliminary data.</text>
</comment>
<dbReference type="Proteomes" id="UP001175261">
    <property type="component" value="Unassembled WGS sequence"/>
</dbReference>
<keyword evidence="2" id="KW-1185">Reference proteome</keyword>
<dbReference type="InterPro" id="IPR032710">
    <property type="entry name" value="NTF2-like_dom_sf"/>
</dbReference>
<name>A0AA39L9Q4_SARSR</name>